<comment type="similarity">
    <text evidence="1">Belongs to the protein kinase superfamily. ADCK protein kinase family.</text>
</comment>
<gene>
    <name evidence="6" type="ORF">TSPGSL018_11059</name>
    <name evidence="5" type="ORF">TSPGSL018_6298</name>
</gene>
<feature type="compositionally biased region" description="Low complexity" evidence="2">
    <location>
        <begin position="9"/>
        <end position="19"/>
    </location>
</feature>
<organism evidence="5">
    <name type="scientific">Tetraselmis sp. GSL018</name>
    <dbReference type="NCBI Taxonomy" id="582737"/>
    <lineage>
        <taxon>Eukaryota</taxon>
        <taxon>Viridiplantae</taxon>
        <taxon>Chlorophyta</taxon>
        <taxon>core chlorophytes</taxon>
        <taxon>Chlorodendrophyceae</taxon>
        <taxon>Chlorodendrales</taxon>
        <taxon>Chlorodendraceae</taxon>
        <taxon>Tetraselmis</taxon>
    </lineage>
</organism>
<dbReference type="GO" id="GO:1901031">
    <property type="term" value="P:regulation of response to reactive oxygen species"/>
    <property type="evidence" value="ECO:0007669"/>
    <property type="project" value="TreeGrafter"/>
</dbReference>
<keyword evidence="3" id="KW-0472">Membrane</keyword>
<evidence type="ECO:0000313" key="5">
    <source>
        <dbReference type="EMBL" id="JAC69470.1"/>
    </source>
</evidence>
<evidence type="ECO:0000256" key="2">
    <source>
        <dbReference type="SAM" id="MobiDB-lite"/>
    </source>
</evidence>
<dbReference type="CDD" id="cd05121">
    <property type="entry name" value="ABC1_ADCK3-like"/>
    <property type="match status" value="1"/>
</dbReference>
<feature type="region of interest" description="Disordered" evidence="2">
    <location>
        <begin position="627"/>
        <end position="646"/>
    </location>
</feature>
<dbReference type="InterPro" id="IPR011009">
    <property type="entry name" value="Kinase-like_dom_sf"/>
</dbReference>
<keyword evidence="3" id="KW-1133">Transmembrane helix</keyword>
<keyword evidence="5" id="KW-0418">Kinase</keyword>
<dbReference type="AlphaFoldDB" id="A0A061RFL6"/>
<feature type="compositionally biased region" description="Basic and acidic residues" evidence="2">
    <location>
        <begin position="195"/>
        <end position="207"/>
    </location>
</feature>
<feature type="compositionally biased region" description="Basic and acidic residues" evidence="2">
    <location>
        <begin position="627"/>
        <end position="645"/>
    </location>
</feature>
<dbReference type="InterPro" id="IPR050154">
    <property type="entry name" value="UbiB_kinase"/>
</dbReference>
<keyword evidence="3" id="KW-0812">Transmembrane</keyword>
<feature type="region of interest" description="Disordered" evidence="2">
    <location>
        <begin position="1"/>
        <end position="90"/>
    </location>
</feature>
<dbReference type="Pfam" id="PF03109">
    <property type="entry name" value="ABC1"/>
    <property type="match status" value="1"/>
</dbReference>
<dbReference type="GO" id="GO:0016020">
    <property type="term" value="C:membrane"/>
    <property type="evidence" value="ECO:0007669"/>
    <property type="project" value="GOC"/>
</dbReference>
<feature type="region of interest" description="Disordered" evidence="2">
    <location>
        <begin position="137"/>
        <end position="165"/>
    </location>
</feature>
<proteinExistence type="inferred from homology"/>
<evidence type="ECO:0000256" key="1">
    <source>
        <dbReference type="ARBA" id="ARBA00009670"/>
    </source>
</evidence>
<sequence length="841" mass="91950">MSSPLVNVAIRPRASAAPPRVRPAAKRRAAPPQPGFGGWRAPLCRRAVPRQPSKPSTSTEILTDEGWVDAKPNGSPPGDGATHLNGAPAAAAAVAATTNGTNGTNGSNGSNGAVATNGSGPVEATLYFAGNGSEAAALREEEEEMRRQEAAAAKKQRQSNGASELPAALRTGDDLMAPQDAGQLELAAATVPAAAKERAPPSADKPKGAPAGPAKAEEAKVAKAEEEKAAPAAAKSPYENPGGRWNQFKSYGVIQRTLQIWTFAIKFAFRYFLLGKKFTFGKEGMTPAAVSARKTELAVWLREQLVRLGPTFIKIGQQFSTRVDVLAPEFVKELEKLQDSVPPFDWDTARRTVEESLGATIEETFDSFDPEPIAAASLGQVHLAEIGGKKVVVKIQRPGLRELFEIDCKNIRVLAQWLQRVDPKTDGAARDWVAIYDECQRILFEEIDYTKEGANAQRFKENFKDIPWVRVPEVLWDYSSPKVLTLEFVPGIKINRRDELKAAGMDLNQLARWNVESYLLQILKFGFFHADPHPGNVAVDTSHPGGRLIYYDFGMMGSLGGDVRGGLVELFYGIYGRDVERSLQALIMMGILVPGGDPTSLKRTAKFFINSFADRLKSQQAERQKLGSEYDKAYKEQRSKDEQKERRKQILTNIGEDLLLAGQDQPFRFPAAFTFVIRSFTVLDGIGKSLTPKFDISEISAPYARSLLLEDNPILQRLRADFLKRAKNQNRAVVNLFKGPNQIEYVSDTMMRMENGQLKIRVRALEAERALTRLEAGQKVLSSGLVASMMVNVGTVLSVSAMSTAATAAFSFAGVMGLVTVLSYLKVAKLNKQELKLKGQV</sequence>
<accession>A0A061RFL6</accession>
<reference evidence="5" key="1">
    <citation type="submission" date="2014-05" db="EMBL/GenBank/DDBJ databases">
        <title>The transcriptome of the halophilic microalga Tetraselmis sp. GSL018 isolated from the Great Salt Lake, Utah.</title>
        <authorList>
            <person name="Jinkerson R.E."/>
            <person name="D'Adamo S."/>
            <person name="Posewitz M.C."/>
        </authorList>
    </citation>
    <scope>NUCLEOTIDE SEQUENCE</scope>
    <source>
        <strain evidence="5">GSL018</strain>
    </source>
</reference>
<dbReference type="GO" id="GO:0046467">
    <property type="term" value="P:membrane lipid biosynthetic process"/>
    <property type="evidence" value="ECO:0007669"/>
    <property type="project" value="TreeGrafter"/>
</dbReference>
<evidence type="ECO:0000313" key="6">
    <source>
        <dbReference type="EMBL" id="JAC80102.1"/>
    </source>
</evidence>
<keyword evidence="5" id="KW-0808">Transferase</keyword>
<dbReference type="EMBL" id="GBEZ01016812">
    <property type="protein sequence ID" value="JAC69470.1"/>
    <property type="molecule type" value="Transcribed_RNA"/>
</dbReference>
<evidence type="ECO:0000259" key="4">
    <source>
        <dbReference type="Pfam" id="PF03109"/>
    </source>
</evidence>
<feature type="transmembrane region" description="Helical" evidence="3">
    <location>
        <begin position="805"/>
        <end position="825"/>
    </location>
</feature>
<feature type="region of interest" description="Disordered" evidence="2">
    <location>
        <begin position="189"/>
        <end position="241"/>
    </location>
</feature>
<dbReference type="EMBL" id="GBEZ01005176">
    <property type="protein sequence ID" value="JAC80102.1"/>
    <property type="molecule type" value="Transcribed_RNA"/>
</dbReference>
<dbReference type="InterPro" id="IPR004147">
    <property type="entry name" value="ABC1_dom"/>
</dbReference>
<feature type="domain" description="ABC1 atypical kinase-like" evidence="4">
    <location>
        <begin position="336"/>
        <end position="583"/>
    </location>
</feature>
<dbReference type="SUPFAM" id="SSF56112">
    <property type="entry name" value="Protein kinase-like (PK-like)"/>
    <property type="match status" value="1"/>
</dbReference>
<evidence type="ECO:0000256" key="3">
    <source>
        <dbReference type="SAM" id="Phobius"/>
    </source>
</evidence>
<dbReference type="GO" id="GO:0016301">
    <property type="term" value="F:kinase activity"/>
    <property type="evidence" value="ECO:0007669"/>
    <property type="project" value="UniProtKB-KW"/>
</dbReference>
<feature type="compositionally biased region" description="Basic and acidic residues" evidence="2">
    <location>
        <begin position="215"/>
        <end position="229"/>
    </location>
</feature>
<dbReference type="PANTHER" id="PTHR10566">
    <property type="entry name" value="CHAPERONE-ACTIVITY OF BC1 COMPLEX CABC1 -RELATED"/>
    <property type="match status" value="1"/>
</dbReference>
<protein>
    <submittedName>
        <fullName evidence="5">Abc-1-like kinase</fullName>
    </submittedName>
</protein>
<dbReference type="PANTHER" id="PTHR10566:SF115">
    <property type="entry name" value="PROTEIN ACTIVITY OF BC1 COMPLEX KINASE 8, CHLOROPLASTIC"/>
    <property type="match status" value="1"/>
</dbReference>
<name>A0A061RFL6_9CHLO</name>